<evidence type="ECO:0000256" key="2">
    <source>
        <dbReference type="SAM" id="Phobius"/>
    </source>
</evidence>
<evidence type="ECO:0000259" key="3">
    <source>
        <dbReference type="Pfam" id="PF06580"/>
    </source>
</evidence>
<organism evidence="4 5">
    <name type="scientific">Chitinophaga filiformis</name>
    <name type="common">Myxococcus filiformis</name>
    <name type="synonym">Flexibacter filiformis</name>
    <dbReference type="NCBI Taxonomy" id="104663"/>
    <lineage>
        <taxon>Bacteria</taxon>
        <taxon>Pseudomonadati</taxon>
        <taxon>Bacteroidota</taxon>
        <taxon>Chitinophagia</taxon>
        <taxon>Chitinophagales</taxon>
        <taxon>Chitinophagaceae</taxon>
        <taxon>Chitinophaga</taxon>
    </lineage>
</organism>
<dbReference type="Proteomes" id="UP000199045">
    <property type="component" value="Unassembled WGS sequence"/>
</dbReference>
<evidence type="ECO:0000313" key="4">
    <source>
        <dbReference type="EMBL" id="SDF79023.1"/>
    </source>
</evidence>
<dbReference type="PANTHER" id="PTHR34220">
    <property type="entry name" value="SENSOR HISTIDINE KINASE YPDA"/>
    <property type="match status" value="1"/>
</dbReference>
<feature type="transmembrane region" description="Helical" evidence="2">
    <location>
        <begin position="38"/>
        <end position="55"/>
    </location>
</feature>
<proteinExistence type="predicted"/>
<gene>
    <name evidence="4" type="ORF">SAMN04488121_102993</name>
</gene>
<feature type="transmembrane region" description="Helical" evidence="2">
    <location>
        <begin position="76"/>
        <end position="95"/>
    </location>
</feature>
<dbReference type="EMBL" id="FNBN01000002">
    <property type="protein sequence ID" value="SDF79023.1"/>
    <property type="molecule type" value="Genomic_DNA"/>
</dbReference>
<protein>
    <submittedName>
        <fullName evidence="4">Histidine kinase</fullName>
    </submittedName>
</protein>
<feature type="coiled-coil region" evidence="1">
    <location>
        <begin position="132"/>
        <end position="159"/>
    </location>
</feature>
<dbReference type="STRING" id="104663.SAMN04488121_102993"/>
<dbReference type="Pfam" id="PF06580">
    <property type="entry name" value="His_kinase"/>
    <property type="match status" value="1"/>
</dbReference>
<keyword evidence="4" id="KW-0418">Kinase</keyword>
<dbReference type="InterPro" id="IPR010559">
    <property type="entry name" value="Sig_transdc_His_kin_internal"/>
</dbReference>
<evidence type="ECO:0000256" key="1">
    <source>
        <dbReference type="SAM" id="Coils"/>
    </source>
</evidence>
<keyword evidence="4" id="KW-0808">Transferase</keyword>
<reference evidence="4 5" key="1">
    <citation type="submission" date="2016-10" db="EMBL/GenBank/DDBJ databases">
        <authorList>
            <person name="de Groot N.N."/>
        </authorList>
    </citation>
    <scope>NUCLEOTIDE SEQUENCE [LARGE SCALE GENOMIC DNA]</scope>
    <source>
        <strain evidence="4 5">DSM 527</strain>
    </source>
</reference>
<keyword evidence="2" id="KW-1133">Transmembrane helix</keyword>
<dbReference type="GO" id="GO:0000155">
    <property type="term" value="F:phosphorelay sensor kinase activity"/>
    <property type="evidence" value="ECO:0007669"/>
    <property type="project" value="InterPro"/>
</dbReference>
<dbReference type="PANTHER" id="PTHR34220:SF7">
    <property type="entry name" value="SENSOR HISTIDINE KINASE YPDA"/>
    <property type="match status" value="1"/>
</dbReference>
<dbReference type="InterPro" id="IPR050640">
    <property type="entry name" value="Bact_2-comp_sensor_kinase"/>
</dbReference>
<sequence length="341" mass="38765">MIRYTWIAGLIAAASAFMILNISKGASSAPLFYAIFTGLRFSLIGFVNVWIIILVDKHMSSATLKGKRFVRYTAGYLFSMVLCFCTAPLELYLSLPVSISLNPLERIESILVQGFINNSLVIIVQNIVILRYEKTNTDLENSRLRVANLESANLLLKQQIHPHFLFNALSMLKSLYKTDVRAGEAYLSHLVNFFRASLVEQQSQISLLQEEIKLCNDYLEMQKIRFEDALLCTIDIPDHVLLRGAVPPFSIQSLIENAIKHNEVTECSPLMISVFYKDDRIIIENNLQLRTHIDGPSGKGLINLIERYRILSDEEVIIRQDNKKFSVSIKVLSNEAGDHRR</sequence>
<keyword evidence="1" id="KW-0175">Coiled coil</keyword>
<dbReference type="AlphaFoldDB" id="A0A1G7NYG6"/>
<name>A0A1G7NYG6_CHIFI</name>
<dbReference type="GO" id="GO:0016020">
    <property type="term" value="C:membrane"/>
    <property type="evidence" value="ECO:0007669"/>
    <property type="project" value="InterPro"/>
</dbReference>
<evidence type="ECO:0000313" key="5">
    <source>
        <dbReference type="Proteomes" id="UP000199045"/>
    </source>
</evidence>
<accession>A0A1G7NYG6</accession>
<keyword evidence="2" id="KW-0472">Membrane</keyword>
<keyword evidence="2" id="KW-0812">Transmembrane</keyword>
<feature type="domain" description="Signal transduction histidine kinase internal region" evidence="3">
    <location>
        <begin position="155"/>
        <end position="230"/>
    </location>
</feature>